<reference evidence="6" key="1">
    <citation type="journal article" date="2019" name="Int. J. Syst. Evol. Microbiol.">
        <title>The Global Catalogue of Microorganisms (GCM) 10K type strain sequencing project: providing services to taxonomists for standard genome sequencing and annotation.</title>
        <authorList>
            <consortium name="The Broad Institute Genomics Platform"/>
            <consortium name="The Broad Institute Genome Sequencing Center for Infectious Disease"/>
            <person name="Wu L."/>
            <person name="Ma J."/>
        </authorList>
    </citation>
    <scope>NUCLEOTIDE SEQUENCE [LARGE SCALE GENOMIC DNA]</scope>
    <source>
        <strain evidence="6">JCM 18198</strain>
    </source>
</reference>
<gene>
    <name evidence="5" type="ORF">GCM10023230_11430</name>
</gene>
<evidence type="ECO:0000256" key="3">
    <source>
        <dbReference type="SAM" id="SignalP"/>
    </source>
</evidence>
<dbReference type="Gene3D" id="3.40.390.10">
    <property type="entry name" value="Collagenase (Catalytic Domain)"/>
    <property type="match status" value="1"/>
</dbReference>
<dbReference type="InterPro" id="IPR013783">
    <property type="entry name" value="Ig-like_fold"/>
</dbReference>
<evidence type="ECO:0000256" key="2">
    <source>
        <dbReference type="SAM" id="MobiDB-lite"/>
    </source>
</evidence>
<evidence type="ECO:0000259" key="4">
    <source>
        <dbReference type="Pfam" id="PF18962"/>
    </source>
</evidence>
<evidence type="ECO:0000313" key="5">
    <source>
        <dbReference type="EMBL" id="GAA4763648.1"/>
    </source>
</evidence>
<feature type="chain" id="PRO_5046179076" description="Secretion system C-terminal sorting domain-containing protein" evidence="3">
    <location>
        <begin position="20"/>
        <end position="893"/>
    </location>
</feature>
<accession>A0ABP8ZQZ3</accession>
<dbReference type="EMBL" id="BAABIP010000007">
    <property type="protein sequence ID" value="GAA4763648.1"/>
    <property type="molecule type" value="Genomic_DNA"/>
</dbReference>
<keyword evidence="1 3" id="KW-0732">Signal</keyword>
<dbReference type="NCBIfam" id="TIGR04183">
    <property type="entry name" value="Por_Secre_tail"/>
    <property type="match status" value="1"/>
</dbReference>
<dbReference type="Gene3D" id="2.60.120.260">
    <property type="entry name" value="Galactose-binding domain-like"/>
    <property type="match status" value="1"/>
</dbReference>
<name>A0ABP8ZQZ3_9FLAO</name>
<dbReference type="Pfam" id="PF18962">
    <property type="entry name" value="Por_Secre_tail"/>
    <property type="match status" value="1"/>
</dbReference>
<feature type="region of interest" description="Disordered" evidence="2">
    <location>
        <begin position="468"/>
        <end position="492"/>
    </location>
</feature>
<dbReference type="Pfam" id="PF13583">
    <property type="entry name" value="Reprolysin_4"/>
    <property type="match status" value="1"/>
</dbReference>
<organism evidence="5 6">
    <name type="scientific">Flavobacterium hankyongi</name>
    <dbReference type="NCBI Taxonomy" id="1176532"/>
    <lineage>
        <taxon>Bacteria</taxon>
        <taxon>Pseudomonadati</taxon>
        <taxon>Bacteroidota</taxon>
        <taxon>Flavobacteriia</taxon>
        <taxon>Flavobacteriales</taxon>
        <taxon>Flavobacteriaceae</taxon>
        <taxon>Flavobacterium</taxon>
    </lineage>
</organism>
<dbReference type="SUPFAM" id="SSF55486">
    <property type="entry name" value="Metalloproteases ('zincins'), catalytic domain"/>
    <property type="match status" value="1"/>
</dbReference>
<dbReference type="InterPro" id="IPR026444">
    <property type="entry name" value="Secre_tail"/>
</dbReference>
<sequence length="893" mass="96809">MKKIYILILFSLSSFLIQAQENLWTNFNENKSSKIEKAERASMPEKFNLFSLDFESFKTKLFQAPLDLSSKRSNLKLAFPNSKGEFQSFEIYEAPVMDKELEDKYPGIKSYVGIGIDHPASKIRFSVTMFGLHTMTFNEDGSTTFIDTYTKDNKGYIVYNKSDIAPSRNFQCHVTEKFELDNSINVPNINEKASDSQFRIFRLAMACTIEYAAYHVNAAGLSGGTLAQKKAAVLAAMNVTMTRVNGIYERDMSMRMTLIPTNDQIIFIDSDNFSNDTASSLINESQSQITSIIGTANFDIGHTVSTGGGGLAGPSPCVANSKARGITGSPAPVGDPYDIDYVAHEMGHQFGANHTFNNSCSGNINNGTAVEPGSGSTIMAYAGICAPNVQNNSDAHFHAVSIAEMVARIASTATCAPNNPNGNTPPVANAGADFTIPKGTAFILKGSATDVNGDSLTYCWEQTNTEISTQPPLQTSTTGPNYRSNPPTTSPNRYLPNLQSVLAGNLAPTWEVTPSVARTMNFALTVRDNRAPNGGQTHRDNTVITVGNTSAPFEVTSQATNVTWNVGATEIVTWNVVGTAAAPYNSPNVDILLTSDNGATFTTLLSNTPNDGTQQITVPSISQPFCKVLVMSRENIFYAVNKGNISVGYTVTFNDTCQTFSATPNATIVEQNPLAYQNFTLAIPAMPGVITDVNVNTNISHRVNQIYVRVNHPDNTAAQLLYGDQTGCNNSASSLITTFDDSGANFICGLAGNNIALKSTDPLSIFNGKTTSGNWRFRVADVVTNNSGTLNSFSFNICTRETIITLSNNEFEFTGFNVYPNPSNGIFDIEFNASDKNTSLTIVDLRGRKVHEESLNNSGLIKKRMNLSNFQKGVYIINLTDGVKKSTKKIVVE</sequence>
<proteinExistence type="predicted"/>
<comment type="caution">
    <text evidence="5">The sequence shown here is derived from an EMBL/GenBank/DDBJ whole genome shotgun (WGS) entry which is preliminary data.</text>
</comment>
<dbReference type="Gene3D" id="2.60.40.10">
    <property type="entry name" value="Immunoglobulins"/>
    <property type="match status" value="1"/>
</dbReference>
<feature type="domain" description="Secretion system C-terminal sorting" evidence="4">
    <location>
        <begin position="818"/>
        <end position="892"/>
    </location>
</feature>
<keyword evidence="6" id="KW-1185">Reference proteome</keyword>
<evidence type="ECO:0000313" key="6">
    <source>
        <dbReference type="Proteomes" id="UP001500141"/>
    </source>
</evidence>
<feature type="signal peptide" evidence="3">
    <location>
        <begin position="1"/>
        <end position="19"/>
    </location>
</feature>
<dbReference type="RefSeq" id="WP_264543700.1">
    <property type="nucleotide sequence ID" value="NZ_BAABIP010000007.1"/>
</dbReference>
<dbReference type="Proteomes" id="UP001500141">
    <property type="component" value="Unassembled WGS sequence"/>
</dbReference>
<protein>
    <recommendedName>
        <fullName evidence="4">Secretion system C-terminal sorting domain-containing protein</fullName>
    </recommendedName>
</protein>
<evidence type="ECO:0000256" key="1">
    <source>
        <dbReference type="ARBA" id="ARBA00022729"/>
    </source>
</evidence>
<dbReference type="InterPro" id="IPR024079">
    <property type="entry name" value="MetalloPept_cat_dom_sf"/>
</dbReference>